<evidence type="ECO:0000313" key="2">
    <source>
        <dbReference type="EMBL" id="RAL45674.1"/>
    </source>
</evidence>
<accession>A0A328DJI8</accession>
<dbReference type="Proteomes" id="UP000249390">
    <property type="component" value="Unassembled WGS sequence"/>
</dbReference>
<protein>
    <recommendedName>
        <fullName evidence="1">F-box/LRR-repeat protein 15/At3g58940/PEG3-like LRR domain-containing protein</fullName>
    </recommendedName>
</protein>
<dbReference type="PANTHER" id="PTHR31639">
    <property type="entry name" value="F-BOX PROTEIN-LIKE"/>
    <property type="match status" value="1"/>
</dbReference>
<proteinExistence type="predicted"/>
<evidence type="ECO:0000313" key="3">
    <source>
        <dbReference type="Proteomes" id="UP000249390"/>
    </source>
</evidence>
<keyword evidence="3" id="KW-1185">Reference proteome</keyword>
<comment type="caution">
    <text evidence="2">The sequence shown here is derived from an EMBL/GenBank/DDBJ whole genome shotgun (WGS) entry which is preliminary data.</text>
</comment>
<evidence type="ECO:0000259" key="1">
    <source>
        <dbReference type="Pfam" id="PF24758"/>
    </source>
</evidence>
<dbReference type="EMBL" id="NQVE01000129">
    <property type="protein sequence ID" value="RAL45674.1"/>
    <property type="molecule type" value="Genomic_DNA"/>
</dbReference>
<feature type="domain" description="F-box/LRR-repeat protein 15/At3g58940/PEG3-like LRR" evidence="1">
    <location>
        <begin position="122"/>
        <end position="180"/>
    </location>
</feature>
<dbReference type="PANTHER" id="PTHR31639:SF139">
    <property type="entry name" value="F-BOX_LRR PLANT PROTEIN"/>
    <property type="match status" value="1"/>
</dbReference>
<dbReference type="Pfam" id="PF24758">
    <property type="entry name" value="LRR_At5g56370"/>
    <property type="match status" value="1"/>
</dbReference>
<sequence length="384" mass="44303">MEVIGKILSRVGVERDVLIASLTCRKWREAYRKHLHTLSFNVAHDSRVYCDLPTADLEALIAKTLFQTSGVKRLSILMNSKHKFSSGSIVGWLFFVRETLLELFYKVSTSPSINVLDICGGQRLETLSLCECTIKGVEPNFQRFPCLTSLSLRRVSISAEDLNSLLLAFPKLERLELSNPIIRAINDAVDSVNITIKLRCPTIKSLILKDVDQSKFILENGCIECVDVNHCYFGSFKVSGSNSSRHFKFFKSKAHLLDIEEGDNLELWILIKFLRVPHRLDIWQYFCVFPTAYMENLVLLEIGWDSFDGFWDLVEKVLKYCPNVRKLIVHGTIPKRQDDEFFELFGQHTTSMVETMRKYHHIEVQILYSSDFYSSNPLTDRWLL</sequence>
<dbReference type="Gene3D" id="3.80.10.10">
    <property type="entry name" value="Ribonuclease Inhibitor"/>
    <property type="match status" value="1"/>
</dbReference>
<dbReference type="AlphaFoldDB" id="A0A328DJI8"/>
<reference evidence="2 3" key="1">
    <citation type="submission" date="2018-06" db="EMBL/GenBank/DDBJ databases">
        <title>The Genome of Cuscuta australis (Dodder) Provides Insight into the Evolution of Plant Parasitism.</title>
        <authorList>
            <person name="Liu H."/>
        </authorList>
    </citation>
    <scope>NUCLEOTIDE SEQUENCE [LARGE SCALE GENOMIC DNA]</scope>
    <source>
        <strain evidence="3">cv. Yunnan</strain>
        <tissue evidence="2">Vines</tissue>
    </source>
</reference>
<name>A0A328DJI8_9ASTE</name>
<organism evidence="2 3">
    <name type="scientific">Cuscuta australis</name>
    <dbReference type="NCBI Taxonomy" id="267555"/>
    <lineage>
        <taxon>Eukaryota</taxon>
        <taxon>Viridiplantae</taxon>
        <taxon>Streptophyta</taxon>
        <taxon>Embryophyta</taxon>
        <taxon>Tracheophyta</taxon>
        <taxon>Spermatophyta</taxon>
        <taxon>Magnoliopsida</taxon>
        <taxon>eudicotyledons</taxon>
        <taxon>Gunneridae</taxon>
        <taxon>Pentapetalae</taxon>
        <taxon>asterids</taxon>
        <taxon>lamiids</taxon>
        <taxon>Solanales</taxon>
        <taxon>Convolvulaceae</taxon>
        <taxon>Cuscuteae</taxon>
        <taxon>Cuscuta</taxon>
        <taxon>Cuscuta subgen. Grammica</taxon>
        <taxon>Cuscuta sect. Cleistogrammica</taxon>
    </lineage>
</organism>
<gene>
    <name evidence="2" type="ORF">DM860_009538</name>
</gene>
<dbReference type="SUPFAM" id="SSF52047">
    <property type="entry name" value="RNI-like"/>
    <property type="match status" value="1"/>
</dbReference>
<dbReference type="InterPro" id="IPR055411">
    <property type="entry name" value="LRR_FXL15/At3g58940/PEG3-like"/>
</dbReference>
<dbReference type="InterPro" id="IPR032675">
    <property type="entry name" value="LRR_dom_sf"/>
</dbReference>